<gene>
    <name evidence="3" type="ORF">CWB96_09260</name>
    <name evidence="2" type="ORF">CWB97_20405</name>
</gene>
<dbReference type="EMBL" id="PNCL01000045">
    <property type="protein sequence ID" value="TMP59508.1"/>
    <property type="molecule type" value="Genomic_DNA"/>
</dbReference>
<evidence type="ECO:0000313" key="3">
    <source>
        <dbReference type="EMBL" id="TMP59508.1"/>
    </source>
</evidence>
<reference evidence="4 5" key="1">
    <citation type="submission" date="2017-12" db="EMBL/GenBank/DDBJ databases">
        <authorList>
            <person name="Paulsen S."/>
            <person name="Gram L.K."/>
        </authorList>
    </citation>
    <scope>NUCLEOTIDE SEQUENCE [LARGE SCALE GENOMIC DNA]</scope>
    <source>
        <strain evidence="3 5">S2231</strain>
        <strain evidence="2 4">S2233</strain>
    </source>
</reference>
<feature type="transmembrane region" description="Helical" evidence="1">
    <location>
        <begin position="6"/>
        <end position="28"/>
    </location>
</feature>
<reference evidence="4 5" key="2">
    <citation type="submission" date="2019-06" db="EMBL/GenBank/DDBJ databases">
        <title>Co-occurence of chitin degradation, pigmentation and bioactivity in marine Pseudoalteromonas.</title>
        <authorList>
            <person name="Sonnenschein E.C."/>
            <person name="Bech P.K."/>
        </authorList>
    </citation>
    <scope>NUCLEOTIDE SEQUENCE [LARGE SCALE GENOMIC DNA]</scope>
    <source>
        <strain evidence="5">S2231</strain>
        <strain evidence="4">S2233</strain>
    </source>
</reference>
<comment type="caution">
    <text evidence="3">The sequence shown here is derived from an EMBL/GenBank/DDBJ whole genome shotgun (WGS) entry which is preliminary data.</text>
</comment>
<keyword evidence="1" id="KW-0472">Membrane</keyword>
<protein>
    <submittedName>
        <fullName evidence="3">Uncharacterized protein</fullName>
    </submittedName>
</protein>
<keyword evidence="1" id="KW-0812">Transmembrane</keyword>
<keyword evidence="4" id="KW-1185">Reference proteome</keyword>
<proteinExistence type="predicted"/>
<accession>A0A5S3XS60</accession>
<evidence type="ECO:0000313" key="4">
    <source>
        <dbReference type="Proteomes" id="UP000305730"/>
    </source>
</evidence>
<reference evidence="3" key="3">
    <citation type="submission" date="2019-09" db="EMBL/GenBank/DDBJ databases">
        <title>Co-occurence of chitin degradation, pigmentation and bioactivity in marine Pseudoalteromonas.</title>
        <authorList>
            <person name="Sonnenschein E.C."/>
            <person name="Bech P.K."/>
        </authorList>
    </citation>
    <scope>NUCLEOTIDE SEQUENCE</scope>
    <source>
        <strain evidence="3">S2231</strain>
        <strain evidence="2">S2233</strain>
    </source>
</reference>
<organism evidence="3 5">
    <name type="scientific">Pseudoalteromonas citrea</name>
    <dbReference type="NCBI Taxonomy" id="43655"/>
    <lineage>
        <taxon>Bacteria</taxon>
        <taxon>Pseudomonadati</taxon>
        <taxon>Pseudomonadota</taxon>
        <taxon>Gammaproteobacteria</taxon>
        <taxon>Alteromonadales</taxon>
        <taxon>Pseudoalteromonadaceae</taxon>
        <taxon>Pseudoalteromonas</taxon>
    </lineage>
</organism>
<dbReference type="AlphaFoldDB" id="A0A5S3XS60"/>
<dbReference type="Proteomes" id="UP000307706">
    <property type="component" value="Unassembled WGS sequence"/>
</dbReference>
<sequence>MEINTWIDFLIYVTFTLSVLFVGLPIGARLSYYSIKRLFVKGNSPYSRETVAKQFGKTPIETLFVGLFMLVVSIWYLFFDRGGALLTFYTKVASFV</sequence>
<keyword evidence="1" id="KW-1133">Transmembrane helix</keyword>
<feature type="transmembrane region" description="Helical" evidence="1">
    <location>
        <begin position="62"/>
        <end position="79"/>
    </location>
</feature>
<evidence type="ECO:0000313" key="5">
    <source>
        <dbReference type="Proteomes" id="UP000307706"/>
    </source>
</evidence>
<dbReference type="EMBL" id="PNCK01000094">
    <property type="protein sequence ID" value="TMP39933.1"/>
    <property type="molecule type" value="Genomic_DNA"/>
</dbReference>
<name>A0A5S3XS60_9GAMM</name>
<evidence type="ECO:0000313" key="2">
    <source>
        <dbReference type="EMBL" id="TMP39933.1"/>
    </source>
</evidence>
<evidence type="ECO:0000256" key="1">
    <source>
        <dbReference type="SAM" id="Phobius"/>
    </source>
</evidence>
<dbReference type="Proteomes" id="UP000305730">
    <property type="component" value="Unassembled WGS sequence"/>
</dbReference>